<dbReference type="RefSeq" id="XP_004334892.1">
    <property type="nucleotide sequence ID" value="XM_004334844.1"/>
</dbReference>
<reference evidence="7 8" key="1">
    <citation type="journal article" date="2013" name="Genome Biol.">
        <title>Genome of Acanthamoeba castellanii highlights extensive lateral gene transfer and early evolution of tyrosine kinase signaling.</title>
        <authorList>
            <person name="Clarke M."/>
            <person name="Lohan A.J."/>
            <person name="Liu B."/>
            <person name="Lagkouvardos I."/>
            <person name="Roy S."/>
            <person name="Zafar N."/>
            <person name="Bertelli C."/>
            <person name="Schilde C."/>
            <person name="Kianianmomeni A."/>
            <person name="Burglin T.R."/>
            <person name="Frech C."/>
            <person name="Turcotte B."/>
            <person name="Kopec K.O."/>
            <person name="Synnott J.M."/>
            <person name="Choo C."/>
            <person name="Paponov I."/>
            <person name="Finkler A."/>
            <person name="Soon Heng Tan C."/>
            <person name="Hutchins A.P."/>
            <person name="Weinmeier T."/>
            <person name="Rattei T."/>
            <person name="Chu J.S."/>
            <person name="Gimenez G."/>
            <person name="Irimia M."/>
            <person name="Rigden D.J."/>
            <person name="Fitzpatrick D.A."/>
            <person name="Lorenzo-Morales J."/>
            <person name="Bateman A."/>
            <person name="Chiu C.H."/>
            <person name="Tang P."/>
            <person name="Hegemann P."/>
            <person name="Fromm H."/>
            <person name="Raoult D."/>
            <person name="Greub G."/>
            <person name="Miranda-Saavedra D."/>
            <person name="Chen N."/>
            <person name="Nash P."/>
            <person name="Ginger M.L."/>
            <person name="Horn M."/>
            <person name="Schaap P."/>
            <person name="Caler L."/>
            <person name="Loftus B."/>
        </authorList>
    </citation>
    <scope>NUCLEOTIDE SEQUENCE [LARGE SCALE GENOMIC DNA]</scope>
    <source>
        <strain evidence="7 8">Neff</strain>
    </source>
</reference>
<feature type="region of interest" description="Disordered" evidence="6">
    <location>
        <begin position="680"/>
        <end position="704"/>
    </location>
</feature>
<dbReference type="GO" id="GO:0036297">
    <property type="term" value="P:interstrand cross-link repair"/>
    <property type="evidence" value="ECO:0007669"/>
    <property type="project" value="TreeGrafter"/>
</dbReference>
<keyword evidence="8" id="KW-1185">Reference proteome</keyword>
<sequence>MDGGKATKRLGDASRQAANPPKKKPRVGDAAEGEQHEDAFTQVLAAAGATIKGETVLIDDGVVFKRKVQRALGSDAAQLRRFEAALEGLVDDDAQLKNFLRPVVAKTNRAGAGQHDNLVKLLLGVEAVQPFLIDRLLEKLPQFVDDGGGNYGDSLPRQLLAQLRWLDNVVAGQRLTEKLCEALQACPLYLRREIITALPEIIDDYAYEAMVRELRGLMEEERALTVPILDTLANMNLPAELLEDVQTTVLRSLRSVEVEDLPVVVRFLLRSITKSNVDKVVRKLRRHLDFGGPSAANTGEAMTLDSLRSGVRFQKDVTKAFLKEIQAAASAAEQKVLDIWILLVLAGHFTPELVTHAVAGHGHTLRGCFPSLLGLADYLLRASEPAIRRHGGLLYVLAFRHFPDTYHRQEVLGALVAHIGSGSPHEVDGTLDVFERLAHQASGCAHLAGVLEYLDGLAESHARRLLVVFARVAAAANKGAVSRLSDDLHILIRKYLAAPSERHKRLAILGSLAALRVPQEDGVDSHALLDNLLHSCQSSSACMAFLYDELAALVQEGAIDEKLVDKLSQYLTAAATQLLLLLLLSAGCAMAEGGFTELFLADIPEGEHDNAEYWMNLDGTEAALALKLRAIVETGMERGREIAPLQALLKSTHIRLHQSMREMDGLLGCPLSLYPPSSVLRKHSNGGDEEADATTLSPKPGGRAEQHEYVAALRPFFREIKPHVCLVLAYPDTESQQGKPRAVTLDVLAVAGEVESRLTHLVASTKRAGPGRRPHLPVLSDSLGAQVLGAWGWVPVFGAMHEHLQRIAHASLALAQRQAAAAGTDTSSQLIEPSDPVESGASQSAAELESCMVLLLGCFEKLFLLDDLFAPDCAALRKAPLPPLPPRHLLLSLPVRAAPRPAAPDFLAALSAAQGGRAGGGGSGGNGGQQQQQQQAEVEGLFQAFAALSEATTSLRAILALTHLLATLVKRASPSQQQQQQPEEEEEQQQQQQGRPKFRSLTGDTFPAYYRALLAHLDACLTDLPLANSGEEPSVALAQCNQLVLLFQALCQLSRCELPAPALTALLRRGRTFLDRFMKVMPFLSAHFLGHQEEILSTFKSLQQATRTLQALCAHSKVEKLVVLVNLVPPMRRSLELLLYKVKAMLIENDSLGAFSLGNLKHRDLAGREVPSQLDLDQYDDDDDDDDDEDGEGEEAAEKEVAAEDDESATTSDNGDEDEMDL</sequence>
<dbReference type="AlphaFoldDB" id="L8GJ52"/>
<dbReference type="GO" id="GO:0000793">
    <property type="term" value="C:condensed chromosome"/>
    <property type="evidence" value="ECO:0007669"/>
    <property type="project" value="TreeGrafter"/>
</dbReference>
<feature type="region of interest" description="Disordered" evidence="6">
    <location>
        <begin position="1"/>
        <end position="34"/>
    </location>
</feature>
<dbReference type="Pfam" id="PF14631">
    <property type="entry name" value="FancD2"/>
    <property type="match status" value="3"/>
</dbReference>
<dbReference type="KEGG" id="acan:ACA1_094690"/>
<dbReference type="GeneID" id="14913293"/>
<dbReference type="PANTHER" id="PTHR32086">
    <property type="entry name" value="FANCONI ANEMIA GROUP D2 PROTEIN"/>
    <property type="match status" value="1"/>
</dbReference>
<dbReference type="GO" id="GO:1990918">
    <property type="term" value="P:double-strand break repair involved in meiotic recombination"/>
    <property type="evidence" value="ECO:0007669"/>
    <property type="project" value="TreeGrafter"/>
</dbReference>
<dbReference type="InterPro" id="IPR029448">
    <property type="entry name" value="FANCD2"/>
</dbReference>
<dbReference type="SUPFAM" id="SSF48371">
    <property type="entry name" value="ARM repeat"/>
    <property type="match status" value="1"/>
</dbReference>
<dbReference type="InterPro" id="IPR016024">
    <property type="entry name" value="ARM-type_fold"/>
</dbReference>
<comment type="similarity">
    <text evidence="5">Belongs to the Fanconi anemia protein FANCD2 family.</text>
</comment>
<feature type="region of interest" description="Disordered" evidence="6">
    <location>
        <begin position="973"/>
        <end position="999"/>
    </location>
</feature>
<feature type="compositionally biased region" description="Acidic residues" evidence="6">
    <location>
        <begin position="1203"/>
        <end position="1222"/>
    </location>
</feature>
<protein>
    <submittedName>
        <fullName evidence="7">Fanconi anemia complementation group D2 family protein</fullName>
    </submittedName>
</protein>
<dbReference type="STRING" id="1257118.L8GJ52"/>
<accession>L8GJ52</accession>
<evidence type="ECO:0000256" key="4">
    <source>
        <dbReference type="ARBA" id="ARBA00023242"/>
    </source>
</evidence>
<dbReference type="GO" id="GO:0070182">
    <property type="term" value="F:DNA polymerase binding"/>
    <property type="evidence" value="ECO:0007669"/>
    <property type="project" value="TreeGrafter"/>
</dbReference>
<evidence type="ECO:0000313" key="7">
    <source>
        <dbReference type="EMBL" id="ELR12879.1"/>
    </source>
</evidence>
<keyword evidence="2" id="KW-1017">Isopeptide bond</keyword>
<evidence type="ECO:0000313" key="8">
    <source>
        <dbReference type="Proteomes" id="UP000011083"/>
    </source>
</evidence>
<feature type="region of interest" description="Disordered" evidence="6">
    <location>
        <begin position="1171"/>
        <end position="1222"/>
    </location>
</feature>
<dbReference type="GO" id="GO:0007129">
    <property type="term" value="P:homologous chromosome pairing at meiosis"/>
    <property type="evidence" value="ECO:0007669"/>
    <property type="project" value="TreeGrafter"/>
</dbReference>
<keyword evidence="3" id="KW-0832">Ubl conjugation</keyword>
<feature type="compositionally biased region" description="Acidic residues" evidence="6">
    <location>
        <begin position="1177"/>
        <end position="1195"/>
    </location>
</feature>
<name>L8GJ52_ACACF</name>
<evidence type="ECO:0000256" key="1">
    <source>
        <dbReference type="ARBA" id="ARBA00004123"/>
    </source>
</evidence>
<dbReference type="GO" id="GO:0005634">
    <property type="term" value="C:nucleus"/>
    <property type="evidence" value="ECO:0007669"/>
    <property type="project" value="UniProtKB-SubCell"/>
</dbReference>
<evidence type="ECO:0000256" key="5">
    <source>
        <dbReference type="ARBA" id="ARBA00093456"/>
    </source>
</evidence>
<evidence type="ECO:0000256" key="2">
    <source>
        <dbReference type="ARBA" id="ARBA00022499"/>
    </source>
</evidence>
<organism evidence="7 8">
    <name type="scientific">Acanthamoeba castellanii (strain ATCC 30010 / Neff)</name>
    <dbReference type="NCBI Taxonomy" id="1257118"/>
    <lineage>
        <taxon>Eukaryota</taxon>
        <taxon>Amoebozoa</taxon>
        <taxon>Discosea</taxon>
        <taxon>Longamoebia</taxon>
        <taxon>Centramoebida</taxon>
        <taxon>Acanthamoebidae</taxon>
        <taxon>Acanthamoeba</taxon>
    </lineage>
</organism>
<dbReference type="PANTHER" id="PTHR32086:SF0">
    <property type="entry name" value="FANCONI ANEMIA GROUP D2 PROTEIN"/>
    <property type="match status" value="1"/>
</dbReference>
<dbReference type="EMBL" id="KB008103">
    <property type="protein sequence ID" value="ELR12879.1"/>
    <property type="molecule type" value="Genomic_DNA"/>
</dbReference>
<dbReference type="OrthoDB" id="27031at2759"/>
<feature type="region of interest" description="Disordered" evidence="6">
    <location>
        <begin position="914"/>
        <end position="935"/>
    </location>
</feature>
<evidence type="ECO:0000256" key="3">
    <source>
        <dbReference type="ARBA" id="ARBA00022843"/>
    </source>
</evidence>
<comment type="subcellular location">
    <subcellularLocation>
        <location evidence="1">Nucleus</location>
    </subcellularLocation>
</comment>
<dbReference type="VEuPathDB" id="AmoebaDB:ACA1_094690"/>
<dbReference type="GO" id="GO:0031573">
    <property type="term" value="P:mitotic intra-S DNA damage checkpoint signaling"/>
    <property type="evidence" value="ECO:0007669"/>
    <property type="project" value="TreeGrafter"/>
</dbReference>
<dbReference type="Proteomes" id="UP000011083">
    <property type="component" value="Unassembled WGS sequence"/>
</dbReference>
<gene>
    <name evidence="7" type="ORF">ACA1_094690</name>
</gene>
<feature type="compositionally biased region" description="Gly residues" evidence="6">
    <location>
        <begin position="916"/>
        <end position="928"/>
    </location>
</feature>
<proteinExistence type="inferred from homology"/>
<keyword evidence="4" id="KW-0539">Nucleus</keyword>
<evidence type="ECO:0000256" key="6">
    <source>
        <dbReference type="SAM" id="MobiDB-lite"/>
    </source>
</evidence>